<dbReference type="SUPFAM" id="SSF103473">
    <property type="entry name" value="MFS general substrate transporter"/>
    <property type="match status" value="1"/>
</dbReference>
<evidence type="ECO:0000256" key="4">
    <source>
        <dbReference type="ARBA" id="ARBA00022989"/>
    </source>
</evidence>
<protein>
    <submittedName>
        <fullName evidence="8">Uncharacterized protein</fullName>
    </submittedName>
</protein>
<evidence type="ECO:0000256" key="1">
    <source>
        <dbReference type="ARBA" id="ARBA00004141"/>
    </source>
</evidence>
<evidence type="ECO:0000256" key="3">
    <source>
        <dbReference type="ARBA" id="ARBA00022692"/>
    </source>
</evidence>
<comment type="caution">
    <text evidence="8">The sequence shown here is derived from an EMBL/GenBank/DDBJ whole genome shotgun (WGS) entry which is preliminary data.</text>
</comment>
<feature type="region of interest" description="Disordered" evidence="6">
    <location>
        <begin position="90"/>
        <end position="113"/>
    </location>
</feature>
<feature type="transmembrane region" description="Helical" evidence="7">
    <location>
        <begin position="54"/>
        <end position="76"/>
    </location>
</feature>
<dbReference type="InterPro" id="IPR036259">
    <property type="entry name" value="MFS_trans_sf"/>
</dbReference>
<dbReference type="PANTHER" id="PTHR23504:SF15">
    <property type="entry name" value="MAJOR FACILITATOR SUPERFAMILY (MFS) PROFILE DOMAIN-CONTAINING PROTEIN"/>
    <property type="match status" value="1"/>
</dbReference>
<feature type="transmembrane region" description="Helical" evidence="7">
    <location>
        <begin position="329"/>
        <end position="348"/>
    </location>
</feature>
<dbReference type="Gene3D" id="1.20.1250.20">
    <property type="entry name" value="MFS general substrate transporter like domains"/>
    <property type="match status" value="1"/>
</dbReference>
<comment type="subcellular location">
    <subcellularLocation>
        <location evidence="1">Membrane</location>
        <topology evidence="1">Multi-pass membrane protein</topology>
    </subcellularLocation>
</comment>
<evidence type="ECO:0000256" key="7">
    <source>
        <dbReference type="SAM" id="Phobius"/>
    </source>
</evidence>
<feature type="transmembrane region" description="Helical" evidence="7">
    <location>
        <begin position="468"/>
        <end position="488"/>
    </location>
</feature>
<dbReference type="CDD" id="cd06174">
    <property type="entry name" value="MFS"/>
    <property type="match status" value="1"/>
</dbReference>
<feature type="region of interest" description="Disordered" evidence="6">
    <location>
        <begin position="178"/>
        <end position="210"/>
    </location>
</feature>
<accession>A0AAD5XJE4</accession>
<evidence type="ECO:0000256" key="6">
    <source>
        <dbReference type="SAM" id="MobiDB-lite"/>
    </source>
</evidence>
<keyword evidence="9" id="KW-1185">Reference proteome</keyword>
<evidence type="ECO:0000313" key="8">
    <source>
        <dbReference type="EMBL" id="KAJ3132828.1"/>
    </source>
</evidence>
<name>A0AAD5XJE4_9FUNG</name>
<feature type="transmembrane region" description="Helical" evidence="7">
    <location>
        <begin position="402"/>
        <end position="427"/>
    </location>
</feature>
<feature type="compositionally biased region" description="Polar residues" evidence="6">
    <location>
        <begin position="195"/>
        <end position="210"/>
    </location>
</feature>
<evidence type="ECO:0000256" key="5">
    <source>
        <dbReference type="ARBA" id="ARBA00023136"/>
    </source>
</evidence>
<dbReference type="EMBL" id="JADGJH010000236">
    <property type="protein sequence ID" value="KAJ3132828.1"/>
    <property type="molecule type" value="Genomic_DNA"/>
</dbReference>
<proteinExistence type="predicted"/>
<feature type="transmembrane region" description="Helical" evidence="7">
    <location>
        <begin position="439"/>
        <end position="462"/>
    </location>
</feature>
<feature type="transmembrane region" description="Helical" evidence="7">
    <location>
        <begin position="264"/>
        <end position="287"/>
    </location>
</feature>
<keyword evidence="5 7" id="KW-0472">Membrane</keyword>
<sequence>MIGELARDEKSRALGYSWYGIVYGICGVIGAVMGGYLADPILFVGIPVFEKRPYLLACGVGVVTAICSGVTVYYMLQQKSMSSMEADLVEPEEEYGDEEEEENEEEILSNEKDTYDSRGYAPIAFDIIDEDFGGIDRLALLSKQHYEKPSEYNTTQRRYSGYNEVDITESMELETMQQVADSKKFKPKSAARPQLRQQSESSDPANENTQELTPDSIHLATQHHQKIKPKNKQTPPRPNNDFYSRHIHPYLHIVTRKTILPLSLYTLFALSNSIFYTALSLICAAPVSRGGYNLGQRVAFWSMGGYAAVKIAIKAVYYRCNAAVGTRWCFRIGVAIMVPAVLMVPARVGLDWSQYYESVVQVSGNITTVGDGGVVGRGEVFLRRSMGVIGNAVSNGGYEVPVYALVALTSIMGLGDGLTYLSVVMLITESVPETQYGLIHGLGGCLASIVRTVGPTFGGILWEVGGASWVVFLVVALVIIIEFASSFLA</sequence>
<dbReference type="GO" id="GO:0016020">
    <property type="term" value="C:membrane"/>
    <property type="evidence" value="ECO:0007669"/>
    <property type="project" value="UniProtKB-SubCell"/>
</dbReference>
<feature type="transmembrane region" description="Helical" evidence="7">
    <location>
        <begin position="299"/>
        <end position="317"/>
    </location>
</feature>
<keyword evidence="3 7" id="KW-0812">Transmembrane</keyword>
<evidence type="ECO:0000256" key="2">
    <source>
        <dbReference type="ARBA" id="ARBA00022448"/>
    </source>
</evidence>
<keyword evidence="2" id="KW-0813">Transport</keyword>
<feature type="transmembrane region" description="Helical" evidence="7">
    <location>
        <begin position="21"/>
        <end position="48"/>
    </location>
</feature>
<feature type="compositionally biased region" description="Acidic residues" evidence="6">
    <location>
        <begin position="90"/>
        <end position="108"/>
    </location>
</feature>
<keyword evidence="4 7" id="KW-1133">Transmembrane helix</keyword>
<dbReference type="Proteomes" id="UP001211907">
    <property type="component" value="Unassembled WGS sequence"/>
</dbReference>
<dbReference type="AlphaFoldDB" id="A0AAD5XJE4"/>
<evidence type="ECO:0000313" key="9">
    <source>
        <dbReference type="Proteomes" id="UP001211907"/>
    </source>
</evidence>
<dbReference type="PANTHER" id="PTHR23504">
    <property type="entry name" value="MAJOR FACILITATOR SUPERFAMILY DOMAIN-CONTAINING PROTEIN 10"/>
    <property type="match status" value="1"/>
</dbReference>
<organism evidence="8 9">
    <name type="scientific">Physocladia obscura</name>
    <dbReference type="NCBI Taxonomy" id="109957"/>
    <lineage>
        <taxon>Eukaryota</taxon>
        <taxon>Fungi</taxon>
        <taxon>Fungi incertae sedis</taxon>
        <taxon>Chytridiomycota</taxon>
        <taxon>Chytridiomycota incertae sedis</taxon>
        <taxon>Chytridiomycetes</taxon>
        <taxon>Chytridiales</taxon>
        <taxon>Chytriomycetaceae</taxon>
        <taxon>Physocladia</taxon>
    </lineage>
</organism>
<reference evidence="8" key="1">
    <citation type="submission" date="2020-05" db="EMBL/GenBank/DDBJ databases">
        <title>Phylogenomic resolution of chytrid fungi.</title>
        <authorList>
            <person name="Stajich J.E."/>
            <person name="Amses K."/>
            <person name="Simmons R."/>
            <person name="Seto K."/>
            <person name="Myers J."/>
            <person name="Bonds A."/>
            <person name="Quandt C.A."/>
            <person name="Barry K."/>
            <person name="Liu P."/>
            <person name="Grigoriev I."/>
            <person name="Longcore J.E."/>
            <person name="James T.Y."/>
        </authorList>
    </citation>
    <scope>NUCLEOTIDE SEQUENCE</scope>
    <source>
        <strain evidence="8">JEL0513</strain>
    </source>
</reference>
<gene>
    <name evidence="8" type="ORF">HK100_004923</name>
</gene>